<dbReference type="Proteomes" id="UP000178574">
    <property type="component" value="Unassembled WGS sequence"/>
</dbReference>
<sequence length="107" mass="12605">MRIYERNKVSLKPTRVQVKSKKYRNNGRLKPATLYFTFWRILCPTSIRNWNERICAFTIYPPKNPASKLSTESKNRITELSLRPLLTRVLINFYAASELIAVEMILL</sequence>
<accession>A0A1G2KBV9</accession>
<name>A0A1G2KBV9_9BACT</name>
<evidence type="ECO:0000313" key="2">
    <source>
        <dbReference type="Proteomes" id="UP000178574"/>
    </source>
</evidence>
<dbReference type="AlphaFoldDB" id="A0A1G2KBV9"/>
<organism evidence="1 2">
    <name type="scientific">Candidatus Sungbacteria bacterium RIFCSPHIGHO2_01_FULL_50_25</name>
    <dbReference type="NCBI Taxonomy" id="1802265"/>
    <lineage>
        <taxon>Bacteria</taxon>
        <taxon>Candidatus Sungiibacteriota</taxon>
    </lineage>
</organism>
<gene>
    <name evidence="1" type="ORF">A2847_00805</name>
</gene>
<reference evidence="1 2" key="1">
    <citation type="journal article" date="2016" name="Nat. Commun.">
        <title>Thousands of microbial genomes shed light on interconnected biogeochemical processes in an aquifer system.</title>
        <authorList>
            <person name="Anantharaman K."/>
            <person name="Brown C.T."/>
            <person name="Hug L.A."/>
            <person name="Sharon I."/>
            <person name="Castelle C.J."/>
            <person name="Probst A.J."/>
            <person name="Thomas B.C."/>
            <person name="Singh A."/>
            <person name="Wilkins M.J."/>
            <person name="Karaoz U."/>
            <person name="Brodie E.L."/>
            <person name="Williams K.H."/>
            <person name="Hubbard S.S."/>
            <person name="Banfield J.F."/>
        </authorList>
    </citation>
    <scope>NUCLEOTIDE SEQUENCE [LARGE SCALE GENOMIC DNA]</scope>
</reference>
<evidence type="ECO:0000313" key="1">
    <source>
        <dbReference type="EMBL" id="OGZ96865.1"/>
    </source>
</evidence>
<proteinExistence type="predicted"/>
<dbReference type="EMBL" id="MHQD01000005">
    <property type="protein sequence ID" value="OGZ96865.1"/>
    <property type="molecule type" value="Genomic_DNA"/>
</dbReference>
<comment type="caution">
    <text evidence="1">The sequence shown here is derived from an EMBL/GenBank/DDBJ whole genome shotgun (WGS) entry which is preliminary data.</text>
</comment>
<protein>
    <submittedName>
        <fullName evidence="1">Uncharacterized protein</fullName>
    </submittedName>
</protein>